<comment type="caution">
    <text evidence="1">The sequence shown here is derived from an EMBL/GenBank/DDBJ whole genome shotgun (WGS) entry which is preliminary data.</text>
</comment>
<reference evidence="1 2" key="1">
    <citation type="journal article" date="2021" name="Nat. Plants">
        <title>The Taxus genome provides insights into paclitaxel biosynthesis.</title>
        <authorList>
            <person name="Xiong X."/>
            <person name="Gou J."/>
            <person name="Liao Q."/>
            <person name="Li Y."/>
            <person name="Zhou Q."/>
            <person name="Bi G."/>
            <person name="Li C."/>
            <person name="Du R."/>
            <person name="Wang X."/>
            <person name="Sun T."/>
            <person name="Guo L."/>
            <person name="Liang H."/>
            <person name="Lu P."/>
            <person name="Wu Y."/>
            <person name="Zhang Z."/>
            <person name="Ro D.K."/>
            <person name="Shang Y."/>
            <person name="Huang S."/>
            <person name="Yan J."/>
        </authorList>
    </citation>
    <scope>NUCLEOTIDE SEQUENCE [LARGE SCALE GENOMIC DNA]</scope>
    <source>
        <strain evidence="1">Ta-2019</strain>
    </source>
</reference>
<dbReference type="EMBL" id="JAHRHJ020000009">
    <property type="protein sequence ID" value="KAH9301324.1"/>
    <property type="molecule type" value="Genomic_DNA"/>
</dbReference>
<dbReference type="AlphaFoldDB" id="A0AA38CQE6"/>
<proteinExistence type="predicted"/>
<name>A0AA38CQE6_TAXCH</name>
<feature type="non-terminal residue" evidence="1">
    <location>
        <position position="102"/>
    </location>
</feature>
<protein>
    <submittedName>
        <fullName evidence="1">Uncharacterized protein</fullName>
    </submittedName>
</protein>
<keyword evidence="2" id="KW-1185">Reference proteome</keyword>
<organism evidence="1 2">
    <name type="scientific">Taxus chinensis</name>
    <name type="common">Chinese yew</name>
    <name type="synonym">Taxus wallichiana var. chinensis</name>
    <dbReference type="NCBI Taxonomy" id="29808"/>
    <lineage>
        <taxon>Eukaryota</taxon>
        <taxon>Viridiplantae</taxon>
        <taxon>Streptophyta</taxon>
        <taxon>Embryophyta</taxon>
        <taxon>Tracheophyta</taxon>
        <taxon>Spermatophyta</taxon>
        <taxon>Pinopsida</taxon>
        <taxon>Pinidae</taxon>
        <taxon>Conifers II</taxon>
        <taxon>Cupressales</taxon>
        <taxon>Taxaceae</taxon>
        <taxon>Taxus</taxon>
    </lineage>
</organism>
<evidence type="ECO:0000313" key="2">
    <source>
        <dbReference type="Proteomes" id="UP000824469"/>
    </source>
</evidence>
<sequence length="102" mass="12324">MTQDPLEPHLIEIEEIEPNVDLEDPNEWPTQIKWMNEECLFFRHRIQIEKGAGSNQTLVFWFPKNNRSIHYEEIENYVQVVPPPQDKGQDLWLFALYHLSYR</sequence>
<evidence type="ECO:0000313" key="1">
    <source>
        <dbReference type="EMBL" id="KAH9301324.1"/>
    </source>
</evidence>
<dbReference type="Proteomes" id="UP000824469">
    <property type="component" value="Unassembled WGS sequence"/>
</dbReference>
<accession>A0AA38CQE6</accession>
<gene>
    <name evidence="1" type="ORF">KI387_012907</name>
</gene>